<dbReference type="EMBL" id="BIXY01000112">
    <property type="protein sequence ID" value="GCF11434.1"/>
    <property type="molecule type" value="Genomic_DNA"/>
</dbReference>
<dbReference type="Gene3D" id="2.130.10.10">
    <property type="entry name" value="YVTN repeat-like/Quinoprotein amine dehydrogenase"/>
    <property type="match status" value="2"/>
</dbReference>
<dbReference type="PANTHER" id="PTHR47197:SF3">
    <property type="entry name" value="DIHYDRO-HEME D1 DEHYDROGENASE"/>
    <property type="match status" value="1"/>
</dbReference>
<dbReference type="InterPro" id="IPR011044">
    <property type="entry name" value="Quino_amine_DH_bsu"/>
</dbReference>
<dbReference type="RefSeq" id="WP_149404263.1">
    <property type="nucleotide sequence ID" value="NZ_BIXY01000112.1"/>
</dbReference>
<dbReference type="Proteomes" id="UP000322530">
    <property type="component" value="Unassembled WGS sequence"/>
</dbReference>
<feature type="transmembrane region" description="Helical" evidence="1">
    <location>
        <begin position="358"/>
        <end position="383"/>
    </location>
</feature>
<evidence type="ECO:0008006" key="4">
    <source>
        <dbReference type="Google" id="ProtNLM"/>
    </source>
</evidence>
<dbReference type="SUPFAM" id="SSF50969">
    <property type="entry name" value="YVTN repeat-like/Quinoprotein amine dehydrogenase"/>
    <property type="match status" value="1"/>
</dbReference>
<evidence type="ECO:0000256" key="1">
    <source>
        <dbReference type="SAM" id="Phobius"/>
    </source>
</evidence>
<dbReference type="OrthoDB" id="144314at2"/>
<name>A0A5A5TKK1_9CHLR</name>
<evidence type="ECO:0000313" key="2">
    <source>
        <dbReference type="EMBL" id="GCF11434.1"/>
    </source>
</evidence>
<sequence length="394" mass="42195">MRQTSNASAPGRRRWLWSSIPLLLCLLFSTGTVPVWADGGAPNLAYVAGTSADISVIDVTQQKVTRTIATTGDVYSLLLSIDGRYLYVSQPQLGRVAILAANTGNLICSVPLSGQPAFLALDPINTVLYVAGNHTDMITVLNATNCKIQHILHASTSINGIALAFAGTNLPEGNDTRLWATTPLGLAAFNTRTGQLIASIRLPEEARAITIPPGKTAYVTTKQGPIYALDLLSAQTVSIMKSSNYGSMDFDELTSEIYVPDPQDDTLEILAPVTLGYATPHEPLRSIHFDSPPTSVAITNDGQLGFVTRKNGQVSMLDLPGKQTITTFAVGGSPHFVITGVYPPLAPLNAQEITLSGIIVTVGAYGLLAVMLIGPGIYFLLLLRRRWRVQNRIQ</sequence>
<comment type="caution">
    <text evidence="2">The sequence shown here is derived from an EMBL/GenBank/DDBJ whole genome shotgun (WGS) entry which is preliminary data.</text>
</comment>
<proteinExistence type="predicted"/>
<dbReference type="InterPro" id="IPR015943">
    <property type="entry name" value="WD40/YVTN_repeat-like_dom_sf"/>
</dbReference>
<dbReference type="PANTHER" id="PTHR47197">
    <property type="entry name" value="PROTEIN NIRF"/>
    <property type="match status" value="1"/>
</dbReference>
<keyword evidence="1" id="KW-1133">Transmembrane helix</keyword>
<protein>
    <recommendedName>
        <fullName evidence="4">YncE family protein</fullName>
    </recommendedName>
</protein>
<keyword evidence="3" id="KW-1185">Reference proteome</keyword>
<gene>
    <name evidence="2" type="ORF">KDI_49980</name>
</gene>
<accession>A0A5A5TKK1</accession>
<dbReference type="InterPro" id="IPR051200">
    <property type="entry name" value="Host-pathogen_enzymatic-act"/>
</dbReference>
<evidence type="ECO:0000313" key="3">
    <source>
        <dbReference type="Proteomes" id="UP000322530"/>
    </source>
</evidence>
<keyword evidence="1" id="KW-0472">Membrane</keyword>
<dbReference type="AlphaFoldDB" id="A0A5A5TKK1"/>
<organism evidence="2 3">
    <name type="scientific">Dictyobacter arantiisoli</name>
    <dbReference type="NCBI Taxonomy" id="2014874"/>
    <lineage>
        <taxon>Bacteria</taxon>
        <taxon>Bacillati</taxon>
        <taxon>Chloroflexota</taxon>
        <taxon>Ktedonobacteria</taxon>
        <taxon>Ktedonobacterales</taxon>
        <taxon>Dictyobacteraceae</taxon>
        <taxon>Dictyobacter</taxon>
    </lineage>
</organism>
<reference evidence="2 3" key="1">
    <citation type="submission" date="2019-01" db="EMBL/GenBank/DDBJ databases">
        <title>Draft genome sequence of Dictyobacter sp. Uno17.</title>
        <authorList>
            <person name="Wang C.M."/>
            <person name="Zheng Y."/>
            <person name="Sakai Y."/>
            <person name="Abe K."/>
            <person name="Yokota A."/>
            <person name="Yabe S."/>
        </authorList>
    </citation>
    <scope>NUCLEOTIDE SEQUENCE [LARGE SCALE GENOMIC DNA]</scope>
    <source>
        <strain evidence="2 3">Uno17</strain>
    </source>
</reference>
<keyword evidence="1" id="KW-0812">Transmembrane</keyword>